<dbReference type="AlphaFoldDB" id="A0A5J5F9Y3"/>
<evidence type="ECO:0000313" key="3">
    <source>
        <dbReference type="EMBL" id="KAA8913934.1"/>
    </source>
</evidence>
<dbReference type="CDD" id="cd00609">
    <property type="entry name" value="AAT_like"/>
    <property type="match status" value="1"/>
</dbReference>
<feature type="compositionally biased region" description="Pro residues" evidence="1">
    <location>
        <begin position="36"/>
        <end position="46"/>
    </location>
</feature>
<keyword evidence="3" id="KW-0808">Transferase</keyword>
<dbReference type="InParanoid" id="A0A5J5F9Y3"/>
<protein>
    <submittedName>
        <fullName evidence="3">Pyridoxal phosphate-dependent transferase</fullName>
    </submittedName>
</protein>
<dbReference type="Gene3D" id="3.40.640.10">
    <property type="entry name" value="Type I PLP-dependent aspartate aminotransferase-like (Major domain)"/>
    <property type="match status" value="1"/>
</dbReference>
<dbReference type="InterPro" id="IPR004839">
    <property type="entry name" value="Aminotransferase_I/II_large"/>
</dbReference>
<dbReference type="Proteomes" id="UP000326924">
    <property type="component" value="Unassembled WGS sequence"/>
</dbReference>
<name>A0A5J5F9Y3_9PEZI</name>
<feature type="region of interest" description="Disordered" evidence="1">
    <location>
        <begin position="1"/>
        <end position="49"/>
    </location>
</feature>
<dbReference type="InterPro" id="IPR015421">
    <property type="entry name" value="PyrdxlP-dep_Trfase_major"/>
</dbReference>
<accession>A0A5J5F9Y3</accession>
<dbReference type="PANTHER" id="PTHR42858">
    <property type="entry name" value="AMINOTRANSFERASE"/>
    <property type="match status" value="1"/>
</dbReference>
<keyword evidence="4" id="KW-1185">Reference proteome</keyword>
<dbReference type="GO" id="GO:0030170">
    <property type="term" value="F:pyridoxal phosphate binding"/>
    <property type="evidence" value="ECO:0007669"/>
    <property type="project" value="InterPro"/>
</dbReference>
<proteinExistence type="predicted"/>
<dbReference type="Gene3D" id="3.90.1150.10">
    <property type="entry name" value="Aspartate Aminotransferase, domain 1"/>
    <property type="match status" value="1"/>
</dbReference>
<comment type="caution">
    <text evidence="3">The sequence shown here is derived from an EMBL/GenBank/DDBJ whole genome shotgun (WGS) entry which is preliminary data.</text>
</comment>
<dbReference type="SUPFAM" id="SSF53383">
    <property type="entry name" value="PLP-dependent transferases"/>
    <property type="match status" value="1"/>
</dbReference>
<sequence>MSPPTLSRDSRGDFRRSRRSSSLSSYCHRTPHRVSPSPPQPQPDPPLAHIDLQKSCQSPRLLPAASIAYACRSVLTDPFAYADSLLPGPPLGSTALRTAITDWLAAFYGEEAIKVEDICITGGASQGLAAILQKFSDPVYTRSVWLVAPSPRKCVRIFEDAGLEGKIQYVAEDANGIELEALARGMSEAEARATAAVNIRPAFKAPEKYPKIYKHLIVCQPAFRDPTGATIPLARRKELLTLARRYDALIVADDAADFFSLPDSEEESWPLRRLVDLDRETPGRAVYGNAVSSSSFSTLVAPGCRVGWLQGAPEFVETLGEVGTTVAGGAPSQLAATFVGNLLTTGTLQGLLRDVLLPTFSARRKALVAAAERELVPLGAVLPRQSKGGWWMWVRLPGWCDGTVLCAHLKEEWNILVEYAGGGTFVGMDCDGCLRLCLAWEEAARLEEGVKRIAEAMGRMRKGRQRVDLKDLLG</sequence>
<dbReference type="GO" id="GO:0047536">
    <property type="term" value="F:2-aminoadipate transaminase activity"/>
    <property type="evidence" value="ECO:0007669"/>
    <property type="project" value="TreeGrafter"/>
</dbReference>
<feature type="domain" description="Aminotransferase class I/classII large" evidence="2">
    <location>
        <begin position="88"/>
        <end position="453"/>
    </location>
</feature>
<reference evidence="3 4" key="1">
    <citation type="submission" date="2019-09" db="EMBL/GenBank/DDBJ databases">
        <title>Draft genome of the ectomycorrhizal ascomycete Sphaerosporella brunnea.</title>
        <authorList>
            <consortium name="DOE Joint Genome Institute"/>
            <person name="Benucci G.M."/>
            <person name="Marozzi G."/>
            <person name="Antonielli L."/>
            <person name="Sanchez S."/>
            <person name="Marco P."/>
            <person name="Wang X."/>
            <person name="Falini L.B."/>
            <person name="Barry K."/>
            <person name="Haridas S."/>
            <person name="Lipzen A."/>
            <person name="Labutti K."/>
            <person name="Grigoriev I.V."/>
            <person name="Murat C."/>
            <person name="Martin F."/>
            <person name="Albertini E."/>
            <person name="Donnini D."/>
            <person name="Bonito G."/>
        </authorList>
    </citation>
    <scope>NUCLEOTIDE SEQUENCE [LARGE SCALE GENOMIC DNA]</scope>
    <source>
        <strain evidence="3 4">Sb_GMNB300</strain>
    </source>
</reference>
<evidence type="ECO:0000259" key="2">
    <source>
        <dbReference type="Pfam" id="PF00155"/>
    </source>
</evidence>
<dbReference type="PANTHER" id="PTHR42858:SF1">
    <property type="entry name" value="LD15494P"/>
    <property type="match status" value="1"/>
</dbReference>
<dbReference type="OrthoDB" id="7042322at2759"/>
<dbReference type="InterPro" id="IPR015422">
    <property type="entry name" value="PyrdxlP-dep_Trfase_small"/>
</dbReference>
<dbReference type="EMBL" id="VXIS01000011">
    <property type="protein sequence ID" value="KAA8913934.1"/>
    <property type="molecule type" value="Genomic_DNA"/>
</dbReference>
<organism evidence="3 4">
    <name type="scientific">Sphaerosporella brunnea</name>
    <dbReference type="NCBI Taxonomy" id="1250544"/>
    <lineage>
        <taxon>Eukaryota</taxon>
        <taxon>Fungi</taxon>
        <taxon>Dikarya</taxon>
        <taxon>Ascomycota</taxon>
        <taxon>Pezizomycotina</taxon>
        <taxon>Pezizomycetes</taxon>
        <taxon>Pezizales</taxon>
        <taxon>Pyronemataceae</taxon>
        <taxon>Sphaerosporella</taxon>
    </lineage>
</organism>
<dbReference type="InterPro" id="IPR015424">
    <property type="entry name" value="PyrdxlP-dep_Trfase"/>
</dbReference>
<dbReference type="Pfam" id="PF00155">
    <property type="entry name" value="Aminotran_1_2"/>
    <property type="match status" value="1"/>
</dbReference>
<gene>
    <name evidence="3" type="ORF">FN846DRAFT_41508</name>
</gene>
<evidence type="ECO:0000256" key="1">
    <source>
        <dbReference type="SAM" id="MobiDB-lite"/>
    </source>
</evidence>
<evidence type="ECO:0000313" key="4">
    <source>
        <dbReference type="Proteomes" id="UP000326924"/>
    </source>
</evidence>